<accession>A0AAE8SUA1</accession>
<dbReference type="Pfam" id="PF13598">
    <property type="entry name" value="DUF4139"/>
    <property type="match status" value="1"/>
</dbReference>
<name>A0AAE8SUA1_9PEZI</name>
<evidence type="ECO:0000259" key="3">
    <source>
        <dbReference type="Pfam" id="PF13598"/>
    </source>
</evidence>
<feature type="coiled-coil region" evidence="1">
    <location>
        <begin position="182"/>
        <end position="247"/>
    </location>
</feature>
<feature type="domain" description="DUF4139" evidence="3">
    <location>
        <begin position="309"/>
        <end position="782"/>
    </location>
</feature>
<dbReference type="InterPro" id="IPR011935">
    <property type="entry name" value="CHP02231"/>
</dbReference>
<evidence type="ECO:0000256" key="2">
    <source>
        <dbReference type="SAM" id="MobiDB-lite"/>
    </source>
</evidence>
<reference evidence="5" key="1">
    <citation type="submission" date="2018-03" db="EMBL/GenBank/DDBJ databases">
        <authorList>
            <person name="Guldener U."/>
        </authorList>
    </citation>
    <scope>NUCLEOTIDE SEQUENCE</scope>
</reference>
<feature type="region of interest" description="Disordered" evidence="2">
    <location>
        <begin position="388"/>
        <end position="453"/>
    </location>
</feature>
<evidence type="ECO:0000256" key="1">
    <source>
        <dbReference type="SAM" id="Coils"/>
    </source>
</evidence>
<dbReference type="PANTHER" id="PTHR31005:SF8">
    <property type="entry name" value="DUF4139 DOMAIN-CONTAINING PROTEIN"/>
    <property type="match status" value="1"/>
</dbReference>
<evidence type="ECO:0000313" key="6">
    <source>
        <dbReference type="Proteomes" id="UP001187682"/>
    </source>
</evidence>
<feature type="coiled-coil region" evidence="1">
    <location>
        <begin position="111"/>
        <end position="138"/>
    </location>
</feature>
<dbReference type="Pfam" id="PF13600">
    <property type="entry name" value="DUF4140"/>
    <property type="match status" value="1"/>
</dbReference>
<keyword evidence="1" id="KW-0175">Coiled coil</keyword>
<organism evidence="5 6">
    <name type="scientific">Cephalotrichum gorgonifer</name>
    <dbReference type="NCBI Taxonomy" id="2041049"/>
    <lineage>
        <taxon>Eukaryota</taxon>
        <taxon>Fungi</taxon>
        <taxon>Dikarya</taxon>
        <taxon>Ascomycota</taxon>
        <taxon>Pezizomycotina</taxon>
        <taxon>Sordariomycetes</taxon>
        <taxon>Hypocreomycetidae</taxon>
        <taxon>Microascales</taxon>
        <taxon>Microascaceae</taxon>
        <taxon>Cephalotrichum</taxon>
    </lineage>
</organism>
<dbReference type="InterPro" id="IPR025554">
    <property type="entry name" value="DUF4140"/>
</dbReference>
<dbReference type="AlphaFoldDB" id="A0AAE8SUA1"/>
<evidence type="ECO:0000313" key="5">
    <source>
        <dbReference type="EMBL" id="SPO01470.1"/>
    </source>
</evidence>
<dbReference type="InterPro" id="IPR037291">
    <property type="entry name" value="DUF4139"/>
</dbReference>
<dbReference type="PANTHER" id="PTHR31005">
    <property type="entry name" value="DUF4139 DOMAIN-CONTAINING PROTEIN"/>
    <property type="match status" value="1"/>
</dbReference>
<evidence type="ECO:0000259" key="4">
    <source>
        <dbReference type="Pfam" id="PF13600"/>
    </source>
</evidence>
<comment type="caution">
    <text evidence="5">The sequence shown here is derived from an EMBL/GenBank/DDBJ whole genome shotgun (WGS) entry which is preliminary data.</text>
</comment>
<protein>
    <recommendedName>
        <fullName evidence="7">DUF4139 domain-containing protein</fullName>
    </recommendedName>
</protein>
<proteinExistence type="predicted"/>
<keyword evidence="6" id="KW-1185">Reference proteome</keyword>
<evidence type="ECO:0008006" key="7">
    <source>
        <dbReference type="Google" id="ProtNLM"/>
    </source>
</evidence>
<dbReference type="EMBL" id="ONZQ02000005">
    <property type="protein sequence ID" value="SPO01470.1"/>
    <property type="molecule type" value="Genomic_DNA"/>
</dbReference>
<gene>
    <name evidence="5" type="ORF">DNG_04143</name>
</gene>
<feature type="compositionally biased region" description="Low complexity" evidence="2">
    <location>
        <begin position="435"/>
        <end position="445"/>
    </location>
</feature>
<feature type="domain" description="DUF4140" evidence="4">
    <location>
        <begin position="18"/>
        <end position="142"/>
    </location>
</feature>
<dbReference type="Proteomes" id="UP001187682">
    <property type="component" value="Unassembled WGS sequence"/>
</dbReference>
<sequence>MDIPKQEFNLRNLPTKSVTLFPSRAQIVREIKDLQLAPGVNEIKIIGLTPTADEDSIKVEGSGSAVITDIAVELLPNAEIFDEIYPPEDLSDVESDDDSPSKPEFSQADALDRVRDAIAALEDEVAAADEKVASAKRRLAILDEHASVFDEQRNLAVAGDLETYRAEREKVFADRQAGLAEKRSIEKRLPKLREERLALEKLAAREKRRAGRADRKARLEGYRKSQIDAKKREVRIAERARVRKERENFWPKFVYSVTISLDASAYTPVSSRRGSVASEAEFQLLKESASPGLDAGAEGESSGNRCGLLLTYVTSAAFWSPSYDLQLSTTSNAATLSYEAQLTNATSETWSDAKITLSTSQTTFSGLEDDLPTLVPWHLKLAGRRGRGGISVSSLTGSQEEKRQNASWDAKRKRQQAQKPRANLFGVSRDGDGGPAPSAAAARGGARSGADEGAARPAANFVDDLASYNLAIDGPPRARKKLAGLGSLSLSRRPAAPVVAPSGYAPSSPVFEEYSAASPNYSPDEEDFDNGDHLAQDDQTILEVTPELDFQDSAMEETGLTTTYDLPGSKTLPPRSLATKQRIARVAFSGVVFNHTVVAKYKPVAYLKAKIRNSSKLTLLRGPAGLTLDGSFMGRTRLPRCSAGDSFLLSLGIDPDMHVTYPKPQVRRSTSGFLAKEDSSVYSRAITLVNTRAGAAGDSASIYVLDQVPVSEDAGLRVEVISPKGMNNPSGAITGVPARGPEDKDWGKAVAKMKKGGEVEWEVTLKAGKGVKLALEYEVACPAGEGVFEC</sequence>